<accession>A0A7I8KI06</accession>
<evidence type="ECO:0000256" key="4">
    <source>
        <dbReference type="ARBA" id="ARBA00023163"/>
    </source>
</evidence>
<keyword evidence="5" id="KW-0539">Nucleus</keyword>
<evidence type="ECO:0000256" key="3">
    <source>
        <dbReference type="ARBA" id="ARBA00023125"/>
    </source>
</evidence>
<protein>
    <recommendedName>
        <fullName evidence="7">AP2/ERF domain-containing protein</fullName>
    </recommendedName>
</protein>
<keyword evidence="4" id="KW-0804">Transcription</keyword>
<dbReference type="Proteomes" id="UP000663760">
    <property type="component" value="Chromosome 6"/>
</dbReference>
<dbReference type="SMART" id="SM00380">
    <property type="entry name" value="AP2"/>
    <property type="match status" value="1"/>
</dbReference>
<dbReference type="Pfam" id="PF00847">
    <property type="entry name" value="AP2"/>
    <property type="match status" value="1"/>
</dbReference>
<dbReference type="FunFam" id="3.30.730.10:FF:000001">
    <property type="entry name" value="Ethylene-responsive transcription factor 2"/>
    <property type="match status" value="1"/>
</dbReference>
<dbReference type="PRINTS" id="PR00367">
    <property type="entry name" value="ETHRSPELEMNT"/>
</dbReference>
<name>A0A7I8KI06_SPIIN</name>
<keyword evidence="9" id="KW-1185">Reference proteome</keyword>
<dbReference type="GO" id="GO:0005634">
    <property type="term" value="C:nucleus"/>
    <property type="evidence" value="ECO:0007669"/>
    <property type="project" value="UniProtKB-SubCell"/>
</dbReference>
<evidence type="ECO:0000256" key="1">
    <source>
        <dbReference type="ARBA" id="ARBA00004123"/>
    </source>
</evidence>
<dbReference type="AlphaFoldDB" id="A0A7I8KI06"/>
<gene>
    <name evidence="8" type="ORF">SI8410_06008058</name>
</gene>
<dbReference type="OrthoDB" id="10038011at2759"/>
<dbReference type="EMBL" id="LR746269">
    <property type="protein sequence ID" value="CAA7397393.1"/>
    <property type="molecule type" value="Genomic_DNA"/>
</dbReference>
<feature type="domain" description="AP2/ERF" evidence="7">
    <location>
        <begin position="114"/>
        <end position="171"/>
    </location>
</feature>
<dbReference type="CDD" id="cd00018">
    <property type="entry name" value="AP2"/>
    <property type="match status" value="1"/>
</dbReference>
<dbReference type="PANTHER" id="PTHR31194">
    <property type="entry name" value="SHN SHINE , DNA BINDING / TRANSCRIPTION FACTOR"/>
    <property type="match status" value="1"/>
</dbReference>
<evidence type="ECO:0000259" key="7">
    <source>
        <dbReference type="PROSITE" id="PS51032"/>
    </source>
</evidence>
<evidence type="ECO:0000313" key="9">
    <source>
        <dbReference type="Proteomes" id="UP000663760"/>
    </source>
</evidence>
<organism evidence="8 9">
    <name type="scientific">Spirodela intermedia</name>
    <name type="common">Intermediate duckweed</name>
    <dbReference type="NCBI Taxonomy" id="51605"/>
    <lineage>
        <taxon>Eukaryota</taxon>
        <taxon>Viridiplantae</taxon>
        <taxon>Streptophyta</taxon>
        <taxon>Embryophyta</taxon>
        <taxon>Tracheophyta</taxon>
        <taxon>Spermatophyta</taxon>
        <taxon>Magnoliopsida</taxon>
        <taxon>Liliopsida</taxon>
        <taxon>Araceae</taxon>
        <taxon>Lemnoideae</taxon>
        <taxon>Spirodela</taxon>
    </lineage>
</organism>
<dbReference type="InterPro" id="IPR016177">
    <property type="entry name" value="DNA-bd_dom_sf"/>
</dbReference>
<evidence type="ECO:0000313" key="8">
    <source>
        <dbReference type="EMBL" id="CAA7397393.1"/>
    </source>
</evidence>
<keyword evidence="3" id="KW-0238">DNA-binding</keyword>
<comment type="subcellular location">
    <subcellularLocation>
        <location evidence="1">Nucleus</location>
    </subcellularLocation>
</comment>
<feature type="region of interest" description="Disordered" evidence="6">
    <location>
        <begin position="192"/>
        <end position="226"/>
    </location>
</feature>
<dbReference type="PANTHER" id="PTHR31194:SF225">
    <property type="entry name" value="AP2 DOMAIN CLASS TRANSCRIPTION FACTOR"/>
    <property type="match status" value="1"/>
</dbReference>
<dbReference type="InterPro" id="IPR050913">
    <property type="entry name" value="AP2/ERF_ERF"/>
</dbReference>
<reference evidence="8" key="1">
    <citation type="submission" date="2020-02" db="EMBL/GenBank/DDBJ databases">
        <authorList>
            <person name="Scholz U."/>
            <person name="Mascher M."/>
            <person name="Fiebig A."/>
        </authorList>
    </citation>
    <scope>NUCLEOTIDE SEQUENCE</scope>
</reference>
<sequence>MANEGSSSFFPAPGFKFTEISRQVKKTFKPSSNGATFLPRLLRISVVDGDATDSSSDEEDEFFPSHRCRRVKRYVQEITVEEVSQVSLRATTTAFAGGKAKLCEAEKPAAPPKRYRGVRQRPWGKWAAEIRDPSTKTRIWLGTFDTAEAAAMAYDRAAVKLRGADALCNLPNSGEEPLVDASSSPKSVLWYASKGEEEQKKRNLPRDRESPATKRTKAAEEEEEVVGRPRNPIFEDLEIGLSKDLEALLLPLNDPPPMDFSPAAPPPPGFPFAEMDDYESVAVEAEEPLQLTVDSTWQVEEEFGDLADIDEFFNSDGQDSS</sequence>
<evidence type="ECO:0000256" key="5">
    <source>
        <dbReference type="ARBA" id="ARBA00023242"/>
    </source>
</evidence>
<dbReference type="GO" id="GO:0003700">
    <property type="term" value="F:DNA-binding transcription factor activity"/>
    <property type="evidence" value="ECO:0007669"/>
    <property type="project" value="InterPro"/>
</dbReference>
<evidence type="ECO:0000256" key="2">
    <source>
        <dbReference type="ARBA" id="ARBA00023015"/>
    </source>
</evidence>
<dbReference type="InterPro" id="IPR036955">
    <property type="entry name" value="AP2/ERF_dom_sf"/>
</dbReference>
<dbReference type="GO" id="GO:0003677">
    <property type="term" value="F:DNA binding"/>
    <property type="evidence" value="ECO:0007669"/>
    <property type="project" value="UniProtKB-KW"/>
</dbReference>
<proteinExistence type="predicted"/>
<dbReference type="Gene3D" id="3.30.730.10">
    <property type="entry name" value="AP2/ERF domain"/>
    <property type="match status" value="1"/>
</dbReference>
<dbReference type="PROSITE" id="PS51032">
    <property type="entry name" value="AP2_ERF"/>
    <property type="match status" value="1"/>
</dbReference>
<dbReference type="SUPFAM" id="SSF54171">
    <property type="entry name" value="DNA-binding domain"/>
    <property type="match status" value="1"/>
</dbReference>
<keyword evidence="2" id="KW-0805">Transcription regulation</keyword>
<dbReference type="InterPro" id="IPR001471">
    <property type="entry name" value="AP2/ERF_dom"/>
</dbReference>
<feature type="compositionally biased region" description="Basic and acidic residues" evidence="6">
    <location>
        <begin position="194"/>
        <end position="212"/>
    </location>
</feature>
<evidence type="ECO:0000256" key="6">
    <source>
        <dbReference type="SAM" id="MobiDB-lite"/>
    </source>
</evidence>